<keyword evidence="2" id="KW-1185">Reference proteome</keyword>
<evidence type="ECO:0000313" key="1">
    <source>
        <dbReference type="EMBL" id="KIK40716.1"/>
    </source>
</evidence>
<accession>A0A0D0AG27</accession>
<name>A0A0D0AG27_9AGAM</name>
<dbReference type="OrthoDB" id="2706099at2759"/>
<organism evidence="1 2">
    <name type="scientific">Suillus luteus UH-Slu-Lm8-n1</name>
    <dbReference type="NCBI Taxonomy" id="930992"/>
    <lineage>
        <taxon>Eukaryota</taxon>
        <taxon>Fungi</taxon>
        <taxon>Dikarya</taxon>
        <taxon>Basidiomycota</taxon>
        <taxon>Agaricomycotina</taxon>
        <taxon>Agaricomycetes</taxon>
        <taxon>Agaricomycetidae</taxon>
        <taxon>Boletales</taxon>
        <taxon>Suillineae</taxon>
        <taxon>Suillaceae</taxon>
        <taxon>Suillus</taxon>
    </lineage>
</organism>
<dbReference type="HOGENOM" id="CLU_2814161_0_0_1"/>
<dbReference type="Proteomes" id="UP000054485">
    <property type="component" value="Unassembled WGS sequence"/>
</dbReference>
<dbReference type="InParanoid" id="A0A0D0AG27"/>
<reference evidence="1 2" key="1">
    <citation type="submission" date="2014-04" db="EMBL/GenBank/DDBJ databases">
        <authorList>
            <consortium name="DOE Joint Genome Institute"/>
            <person name="Kuo A."/>
            <person name="Ruytinx J."/>
            <person name="Rineau F."/>
            <person name="Colpaert J."/>
            <person name="Kohler A."/>
            <person name="Nagy L.G."/>
            <person name="Floudas D."/>
            <person name="Copeland A."/>
            <person name="Barry K.W."/>
            <person name="Cichocki N."/>
            <person name="Veneault-Fourrey C."/>
            <person name="LaButti K."/>
            <person name="Lindquist E.A."/>
            <person name="Lipzen A."/>
            <person name="Lundell T."/>
            <person name="Morin E."/>
            <person name="Murat C."/>
            <person name="Sun H."/>
            <person name="Tunlid A."/>
            <person name="Henrissat B."/>
            <person name="Grigoriev I.V."/>
            <person name="Hibbett D.S."/>
            <person name="Martin F."/>
            <person name="Nordberg H.P."/>
            <person name="Cantor M.N."/>
            <person name="Hua S.X."/>
        </authorList>
    </citation>
    <scope>NUCLEOTIDE SEQUENCE [LARGE SCALE GENOMIC DNA]</scope>
    <source>
        <strain evidence="1 2">UH-Slu-Lm8-n1</strain>
    </source>
</reference>
<dbReference type="EMBL" id="KN835292">
    <property type="protein sequence ID" value="KIK40716.1"/>
    <property type="molecule type" value="Genomic_DNA"/>
</dbReference>
<protein>
    <submittedName>
        <fullName evidence="1">Uncharacterized protein</fullName>
    </submittedName>
</protein>
<sequence>MHNGTCITLSLFWNFETQHTKHHSAFLATYCGNYPTTPKTLLILEISTISIILTLSPPHCSFTTTPQ</sequence>
<gene>
    <name evidence="1" type="ORF">CY34DRAFT_806891</name>
</gene>
<proteinExistence type="predicted"/>
<evidence type="ECO:0000313" key="2">
    <source>
        <dbReference type="Proteomes" id="UP000054485"/>
    </source>
</evidence>
<reference evidence="2" key="2">
    <citation type="submission" date="2015-01" db="EMBL/GenBank/DDBJ databases">
        <title>Evolutionary Origins and Diversification of the Mycorrhizal Mutualists.</title>
        <authorList>
            <consortium name="DOE Joint Genome Institute"/>
            <consortium name="Mycorrhizal Genomics Consortium"/>
            <person name="Kohler A."/>
            <person name="Kuo A."/>
            <person name="Nagy L.G."/>
            <person name="Floudas D."/>
            <person name="Copeland A."/>
            <person name="Barry K.W."/>
            <person name="Cichocki N."/>
            <person name="Veneault-Fourrey C."/>
            <person name="LaButti K."/>
            <person name="Lindquist E.A."/>
            <person name="Lipzen A."/>
            <person name="Lundell T."/>
            <person name="Morin E."/>
            <person name="Murat C."/>
            <person name="Riley R."/>
            <person name="Ohm R."/>
            <person name="Sun H."/>
            <person name="Tunlid A."/>
            <person name="Henrissat B."/>
            <person name="Grigoriev I.V."/>
            <person name="Hibbett D.S."/>
            <person name="Martin F."/>
        </authorList>
    </citation>
    <scope>NUCLEOTIDE SEQUENCE [LARGE SCALE GENOMIC DNA]</scope>
    <source>
        <strain evidence="2">UH-Slu-Lm8-n1</strain>
    </source>
</reference>
<dbReference type="AlphaFoldDB" id="A0A0D0AG27"/>